<reference evidence="1" key="1">
    <citation type="submission" date="2019-11" db="EMBL/GenBank/DDBJ databases">
        <authorList>
            <person name="Li J."/>
        </authorList>
    </citation>
    <scope>NUCLEOTIDE SEQUENCE</scope>
    <source>
        <strain evidence="1">B6B</strain>
    </source>
</reference>
<feature type="non-terminal residue" evidence="1">
    <location>
        <position position="99"/>
    </location>
</feature>
<dbReference type="EMBL" id="WJNG01000038">
    <property type="protein sequence ID" value="MRH45179.1"/>
    <property type="molecule type" value="Genomic_DNA"/>
</dbReference>
<keyword evidence="2" id="KW-1185">Reference proteome</keyword>
<evidence type="ECO:0000313" key="2">
    <source>
        <dbReference type="Proteomes" id="UP000799092"/>
    </source>
</evidence>
<dbReference type="Proteomes" id="UP000799092">
    <property type="component" value="Unassembled WGS sequence"/>
</dbReference>
<protein>
    <submittedName>
        <fullName evidence="1">Transposase</fullName>
    </submittedName>
</protein>
<gene>
    <name evidence="1" type="ORF">GH741_21425</name>
</gene>
<proteinExistence type="predicted"/>
<dbReference type="AlphaFoldDB" id="A0A6A8DN20"/>
<name>A0A6A8DN20_9BACI</name>
<evidence type="ECO:0000313" key="1">
    <source>
        <dbReference type="EMBL" id="MRH45179.1"/>
    </source>
</evidence>
<comment type="caution">
    <text evidence="1">The sequence shown here is derived from an EMBL/GenBank/DDBJ whole genome shotgun (WGS) entry which is preliminary data.</text>
</comment>
<organism evidence="1 2">
    <name type="scientific">Aquibacillus halophilus</name>
    <dbReference type="NCBI Taxonomy" id="930132"/>
    <lineage>
        <taxon>Bacteria</taxon>
        <taxon>Bacillati</taxon>
        <taxon>Bacillota</taxon>
        <taxon>Bacilli</taxon>
        <taxon>Bacillales</taxon>
        <taxon>Bacillaceae</taxon>
        <taxon>Aquibacillus</taxon>
    </lineage>
</organism>
<accession>A0A6A8DN20</accession>
<sequence>MKMAKSVRHKITNHSRIFDATLAIYNEALTFIMEVIETEFDTIDDFQAKSIVPAVEKLIHRTKSNPTPKYREFNTRFYKLPCYFRRGAIASAFGKVKSY</sequence>